<organism evidence="1">
    <name type="scientific">marine sediment metagenome</name>
    <dbReference type="NCBI Taxonomy" id="412755"/>
    <lineage>
        <taxon>unclassified sequences</taxon>
        <taxon>metagenomes</taxon>
        <taxon>ecological metagenomes</taxon>
    </lineage>
</organism>
<dbReference type="AlphaFoldDB" id="A0A0F9AE43"/>
<accession>A0A0F9AE43</accession>
<proteinExistence type="predicted"/>
<protein>
    <submittedName>
        <fullName evidence="1">Uncharacterized protein</fullName>
    </submittedName>
</protein>
<name>A0A0F9AE43_9ZZZZ</name>
<dbReference type="EMBL" id="LAZR01043124">
    <property type="protein sequence ID" value="KKL07844.1"/>
    <property type="molecule type" value="Genomic_DNA"/>
</dbReference>
<reference evidence="1" key="1">
    <citation type="journal article" date="2015" name="Nature">
        <title>Complex archaea that bridge the gap between prokaryotes and eukaryotes.</title>
        <authorList>
            <person name="Spang A."/>
            <person name="Saw J.H."/>
            <person name="Jorgensen S.L."/>
            <person name="Zaremba-Niedzwiedzka K."/>
            <person name="Martijn J."/>
            <person name="Lind A.E."/>
            <person name="van Eijk R."/>
            <person name="Schleper C."/>
            <person name="Guy L."/>
            <person name="Ettema T.J."/>
        </authorList>
    </citation>
    <scope>NUCLEOTIDE SEQUENCE</scope>
</reference>
<comment type="caution">
    <text evidence="1">The sequence shown here is derived from an EMBL/GenBank/DDBJ whole genome shotgun (WGS) entry which is preliminary data.</text>
</comment>
<sequence length="75" mass="8872">MVDVIIDKEKIRDMLFVCGIKEMKTIITLIRERQSKMSNQVNDLIKMYENDPHLKTATKALDAWYETKKEIDDLL</sequence>
<evidence type="ECO:0000313" key="1">
    <source>
        <dbReference type="EMBL" id="KKL07844.1"/>
    </source>
</evidence>
<gene>
    <name evidence="1" type="ORF">LCGC14_2581900</name>
</gene>